<dbReference type="PANTHER" id="PTHR37464">
    <property type="entry name" value="BLL2463 PROTEIN"/>
    <property type="match status" value="1"/>
</dbReference>
<name>A0A1I4IKN9_9EURY</name>
<evidence type="ECO:0000256" key="1">
    <source>
        <dbReference type="SAM" id="Phobius"/>
    </source>
</evidence>
<keyword evidence="1" id="KW-0472">Membrane</keyword>
<feature type="domain" description="DUF7407" evidence="4">
    <location>
        <begin position="222"/>
        <end position="296"/>
    </location>
</feature>
<accession>A0A1I4IKN9</accession>
<evidence type="ECO:0000259" key="5">
    <source>
        <dbReference type="Pfam" id="PF24157"/>
    </source>
</evidence>
<sequence>MALGDAFLTPMGLLALASVLPLVLLYLLRPRPSLVRLPTFAFLSVDTDQATRHRFLERFRRDALFLFQLVVLVGVSLALATPYLSVPSAAVAEETVLVVDASASMATQSGGETRFDRAVDAATDEVGGATTVVVAESTPRIVLRDGSEAAARGTLGELRVTDTPGDLGAAVTAAATLASEDARLVVVSDFAGEGWQTAVEEARASGRAVELQQFRDGGTDTVGIVDLSFDDGRVTATVRNAGTASATRTLGFEGGEQRRIELAPGDVAVETFDVPTGGGILRLTPGDSFATDDVAYVAAPGTEQVRVLLLTNDENTYLTTALGLVDEVDLTVVTPPTAVRGEYDVVIFSNVEPQRLLRGDLELARETLADGGGVAVLAQDDLAQLRYGDLLLLEASREVGTTTSATVGDDPLVDGIDFSEGEYVEGTLTAGRPLVTASDGTPLVAVADSGDGGGGQVLYYGYLERDSAFRFNYLYPVFWKRAILSLAGRASLDDLNYRTGERLTFADETTVTTPSGRLTGTTVPLSQAGFYTADGDENRVGASLLDATESDVEAPLVTSETVAGGTTGTAATASVPFDLTPAVVAVVLAVVAGELLFLRRRGDL</sequence>
<dbReference type="PANTHER" id="PTHR37464:SF1">
    <property type="entry name" value="BLL2463 PROTEIN"/>
    <property type="match status" value="1"/>
</dbReference>
<dbReference type="Gene3D" id="3.40.50.880">
    <property type="match status" value="1"/>
</dbReference>
<dbReference type="Pfam" id="PF24157">
    <property type="entry name" value="DUF7408"/>
    <property type="match status" value="1"/>
</dbReference>
<keyword evidence="1" id="KW-0812">Transmembrane</keyword>
<dbReference type="SUPFAM" id="SSF52317">
    <property type="entry name" value="Class I glutamine amidotransferase-like"/>
    <property type="match status" value="1"/>
</dbReference>
<evidence type="ECO:0000259" key="2">
    <source>
        <dbReference type="Pfam" id="PF07584"/>
    </source>
</evidence>
<dbReference type="InterPro" id="IPR029062">
    <property type="entry name" value="Class_I_gatase-like"/>
</dbReference>
<feature type="domain" description="Aerotolerance regulator N-terminal" evidence="2">
    <location>
        <begin position="6"/>
        <end position="82"/>
    </location>
</feature>
<dbReference type="Pfam" id="PF07584">
    <property type="entry name" value="BatA"/>
    <property type="match status" value="1"/>
</dbReference>
<dbReference type="AlphaFoldDB" id="A0A1I4IKN9"/>
<dbReference type="InterPro" id="IPR024163">
    <property type="entry name" value="Aerotolerance_reg_N"/>
</dbReference>
<keyword evidence="1" id="KW-1133">Transmembrane helix</keyword>
<dbReference type="Pfam" id="PF24155">
    <property type="entry name" value="DUF7406"/>
    <property type="match status" value="1"/>
</dbReference>
<reference evidence="7" key="1">
    <citation type="submission" date="2016-10" db="EMBL/GenBank/DDBJ databases">
        <authorList>
            <person name="Varghese N."/>
            <person name="Submissions S."/>
        </authorList>
    </citation>
    <scope>NUCLEOTIDE SEQUENCE [LARGE SCALE GENOMIC DNA]</scope>
    <source>
        <strain evidence="7">CGMCC 1.7738</strain>
    </source>
</reference>
<dbReference type="Pfam" id="PF24156">
    <property type="entry name" value="DUF7407"/>
    <property type="match status" value="1"/>
</dbReference>
<feature type="transmembrane region" description="Helical" evidence="1">
    <location>
        <begin position="579"/>
        <end position="598"/>
    </location>
</feature>
<dbReference type="RefSeq" id="WP_089872084.1">
    <property type="nucleotide sequence ID" value="NZ_FOTC01000008.1"/>
</dbReference>
<proteinExistence type="predicted"/>
<evidence type="ECO:0000313" key="6">
    <source>
        <dbReference type="EMBL" id="SFL54890.1"/>
    </source>
</evidence>
<dbReference type="Proteomes" id="UP000199607">
    <property type="component" value="Unassembled WGS sequence"/>
</dbReference>
<dbReference type="InterPro" id="IPR055831">
    <property type="entry name" value="DUF7408"/>
</dbReference>
<keyword evidence="7" id="KW-1185">Reference proteome</keyword>
<organism evidence="6 7">
    <name type="scientific">Halogranum rubrum</name>
    <dbReference type="NCBI Taxonomy" id="553466"/>
    <lineage>
        <taxon>Archaea</taxon>
        <taxon>Methanobacteriati</taxon>
        <taxon>Methanobacteriota</taxon>
        <taxon>Stenosarchaea group</taxon>
        <taxon>Halobacteria</taxon>
        <taxon>Halobacteriales</taxon>
        <taxon>Haloferacaceae</taxon>
    </lineage>
</organism>
<feature type="transmembrane region" description="Helical" evidence="1">
    <location>
        <begin position="63"/>
        <end position="84"/>
    </location>
</feature>
<dbReference type="STRING" id="553466.SAMN04487950_4168"/>
<gene>
    <name evidence="6" type="ORF">SAMN04487950_4168</name>
</gene>
<evidence type="ECO:0000313" key="7">
    <source>
        <dbReference type="Proteomes" id="UP000199607"/>
    </source>
</evidence>
<dbReference type="EMBL" id="FOTC01000008">
    <property type="protein sequence ID" value="SFL54890.1"/>
    <property type="molecule type" value="Genomic_DNA"/>
</dbReference>
<dbReference type="InterPro" id="IPR055829">
    <property type="entry name" value="DUF7406"/>
</dbReference>
<protein>
    <submittedName>
        <fullName evidence="6">Aerotolerance regulator N-terminal</fullName>
    </submittedName>
</protein>
<feature type="domain" description="DUF7408" evidence="5">
    <location>
        <begin position="306"/>
        <end position="482"/>
    </location>
</feature>
<feature type="domain" description="DUF7406" evidence="3">
    <location>
        <begin position="489"/>
        <end position="542"/>
    </location>
</feature>
<feature type="transmembrane region" description="Helical" evidence="1">
    <location>
        <begin position="6"/>
        <end position="28"/>
    </location>
</feature>
<evidence type="ECO:0000259" key="4">
    <source>
        <dbReference type="Pfam" id="PF24156"/>
    </source>
</evidence>
<dbReference type="InterPro" id="IPR055830">
    <property type="entry name" value="DUF7407"/>
</dbReference>
<evidence type="ECO:0000259" key="3">
    <source>
        <dbReference type="Pfam" id="PF24155"/>
    </source>
</evidence>